<dbReference type="VEuPathDB" id="GiardiaDB:SS50377_24600"/>
<reference evidence="3" key="2">
    <citation type="submission" date="2020-12" db="EMBL/GenBank/DDBJ databases">
        <title>New Spironucleus salmonicida genome in near-complete chromosomes.</title>
        <authorList>
            <person name="Xu F."/>
            <person name="Kurt Z."/>
            <person name="Jimenez-Gonzalez A."/>
            <person name="Astvaldsson A."/>
            <person name="Andersson J.O."/>
            <person name="Svard S.G."/>
        </authorList>
    </citation>
    <scope>NUCLEOTIDE SEQUENCE</scope>
    <source>
        <strain evidence="3">ATCC 50377</strain>
    </source>
</reference>
<feature type="transmembrane region" description="Helical" evidence="1">
    <location>
        <begin position="217"/>
        <end position="240"/>
    </location>
</feature>
<feature type="transmembrane region" description="Helical" evidence="1">
    <location>
        <begin position="6"/>
        <end position="23"/>
    </location>
</feature>
<keyword evidence="1" id="KW-0472">Membrane</keyword>
<evidence type="ECO:0000313" key="2">
    <source>
        <dbReference type="EMBL" id="EST44546.1"/>
    </source>
</evidence>
<name>V6LLD1_9EUKA</name>
<dbReference type="AlphaFoldDB" id="V6LLD1"/>
<accession>V6LLD1</accession>
<feature type="transmembrane region" description="Helical" evidence="1">
    <location>
        <begin position="160"/>
        <end position="179"/>
    </location>
</feature>
<sequence length="328" mass="38192">MLAYSIGIFLLTILFLQFTTKYFQSYKLGAMIQFFISTTFYLTQYELCKQHYVLIEGSILERVQIYFEQENIQQFTVSYDSSKFKYFFLVTACIQILYFFTRPNFAIKIDQPSSNLGIQQYCQTCETKSDKITHSDLYNKCIQGFNTTYLGNDVGYANTFIYFLLLLSKLLTLLAAFEISTQAGRQINLQIAEITGEKSFLFMVSITWDQINMWANFGYFCFLCMPTLIKICSEVVFIYLNTTDTENQMIFGNVSKIKEGELTVGKLDNTIQLFVGSFTGIQEIEGKSVEMLESKVGVTLYKKAVYQHKGFLQFFNIFRKLRFNIRYQ</sequence>
<feature type="transmembrane region" description="Helical" evidence="1">
    <location>
        <begin position="84"/>
        <end position="101"/>
    </location>
</feature>
<keyword evidence="1 2" id="KW-0812">Transmembrane</keyword>
<evidence type="ECO:0000256" key="1">
    <source>
        <dbReference type="SAM" id="Phobius"/>
    </source>
</evidence>
<proteinExistence type="predicted"/>
<dbReference type="EMBL" id="KI546115">
    <property type="protein sequence ID" value="EST44546.1"/>
    <property type="molecule type" value="Genomic_DNA"/>
</dbReference>
<dbReference type="Proteomes" id="UP000018208">
    <property type="component" value="Unassembled WGS sequence"/>
</dbReference>
<reference evidence="2 3" key="1">
    <citation type="journal article" date="2014" name="PLoS Genet.">
        <title>The Genome of Spironucleus salmonicida Highlights a Fish Pathogen Adapted to Fluctuating Environments.</title>
        <authorList>
            <person name="Xu F."/>
            <person name="Jerlstrom-Hultqvist J."/>
            <person name="Einarsson E."/>
            <person name="Astvaldsson A."/>
            <person name="Svard S.G."/>
            <person name="Andersson J.O."/>
        </authorList>
    </citation>
    <scope>NUCLEOTIDE SEQUENCE</scope>
    <source>
        <strain evidence="3">ATCC 50377</strain>
    </source>
</reference>
<gene>
    <name evidence="2" type="ORF">SS50377_15546</name>
    <name evidence="3" type="ORF">SS50377_24600</name>
</gene>
<keyword evidence="1" id="KW-1133">Transmembrane helix</keyword>
<organism evidence="2">
    <name type="scientific">Spironucleus salmonicida</name>
    <dbReference type="NCBI Taxonomy" id="348837"/>
    <lineage>
        <taxon>Eukaryota</taxon>
        <taxon>Metamonada</taxon>
        <taxon>Diplomonadida</taxon>
        <taxon>Hexamitidae</taxon>
        <taxon>Hexamitinae</taxon>
        <taxon>Spironucleus</taxon>
    </lineage>
</organism>
<dbReference type="EMBL" id="AUWU02000005">
    <property type="protein sequence ID" value="KAH0572489.1"/>
    <property type="molecule type" value="Genomic_DNA"/>
</dbReference>
<protein>
    <submittedName>
        <fullName evidence="2">DHHC zinc finger and transmembrane domain-containing protein</fullName>
    </submittedName>
</protein>
<evidence type="ECO:0000313" key="4">
    <source>
        <dbReference type="Proteomes" id="UP000018208"/>
    </source>
</evidence>
<evidence type="ECO:0000313" key="3">
    <source>
        <dbReference type="EMBL" id="KAH0572489.1"/>
    </source>
</evidence>
<keyword evidence="4" id="KW-1185">Reference proteome</keyword>